<sequence length="41" mass="4810">MFSLITLFVAILIFTPLDTIFLFICFYFLTLIMFSSINIIL</sequence>
<dbReference type="PATRIC" id="fig|419005.5.peg.1764"/>
<gene>
    <name evidence="1" type="ORF">HMPREF1860_01771</name>
</gene>
<dbReference type="STRING" id="419005.HMPREF1860_01771"/>
<name>A0A134B714_9BACT</name>
<reference evidence="1 2" key="1">
    <citation type="submission" date="2016-01" db="EMBL/GenBank/DDBJ databases">
        <authorList>
            <person name="Oliw E.H."/>
        </authorList>
    </citation>
    <scope>NUCLEOTIDE SEQUENCE [LARGE SCALE GENOMIC DNA]</scope>
    <source>
        <strain evidence="1 2">DNF00307</strain>
    </source>
</reference>
<dbReference type="EMBL" id="LSDL01000114">
    <property type="protein sequence ID" value="KXB75730.1"/>
    <property type="molecule type" value="Genomic_DNA"/>
</dbReference>
<dbReference type="Proteomes" id="UP000070531">
    <property type="component" value="Unassembled WGS sequence"/>
</dbReference>
<comment type="caution">
    <text evidence="1">The sequence shown here is derived from an EMBL/GenBank/DDBJ whole genome shotgun (WGS) entry which is preliminary data.</text>
</comment>
<evidence type="ECO:0000313" key="2">
    <source>
        <dbReference type="Proteomes" id="UP000070531"/>
    </source>
</evidence>
<organism evidence="1">
    <name type="scientific">Prevotella amnii</name>
    <dbReference type="NCBI Taxonomy" id="419005"/>
    <lineage>
        <taxon>Bacteria</taxon>
        <taxon>Pseudomonadati</taxon>
        <taxon>Bacteroidota</taxon>
        <taxon>Bacteroidia</taxon>
        <taxon>Bacteroidales</taxon>
        <taxon>Prevotellaceae</taxon>
        <taxon>Prevotella</taxon>
    </lineage>
</organism>
<proteinExistence type="predicted"/>
<accession>A0A134B714</accession>
<evidence type="ECO:0000313" key="1">
    <source>
        <dbReference type="EMBL" id="KXB75730.1"/>
    </source>
</evidence>
<protein>
    <submittedName>
        <fullName evidence="1">Uncharacterized protein</fullName>
    </submittedName>
</protein>
<dbReference type="AlphaFoldDB" id="A0A134B714"/>